<evidence type="ECO:0000313" key="1">
    <source>
        <dbReference type="EMBL" id="KOF62771.1"/>
    </source>
</evidence>
<dbReference type="PANTHER" id="PTHR23274">
    <property type="entry name" value="DNA HELICASE-RELATED"/>
    <property type="match status" value="1"/>
</dbReference>
<dbReference type="SUPFAM" id="SSF52540">
    <property type="entry name" value="P-loop containing nucleoside triphosphate hydrolases"/>
    <property type="match status" value="1"/>
</dbReference>
<reference evidence="1" key="1">
    <citation type="submission" date="2015-07" db="EMBL/GenBank/DDBJ databases">
        <title>MeaNS - Measles Nucleotide Surveillance Program.</title>
        <authorList>
            <person name="Tran T."/>
            <person name="Druce J."/>
        </authorList>
    </citation>
    <scope>NUCLEOTIDE SEQUENCE</scope>
    <source>
        <strain evidence="1">UCB-OBI-ISO-001</strain>
        <tissue evidence="1">Gonad</tissue>
    </source>
</reference>
<dbReference type="GO" id="GO:0006260">
    <property type="term" value="P:DNA replication"/>
    <property type="evidence" value="ECO:0007669"/>
    <property type="project" value="TreeGrafter"/>
</dbReference>
<organism evidence="1">
    <name type="scientific">Octopus bimaculoides</name>
    <name type="common">California two-spotted octopus</name>
    <dbReference type="NCBI Taxonomy" id="37653"/>
    <lineage>
        <taxon>Eukaryota</taxon>
        <taxon>Metazoa</taxon>
        <taxon>Spiralia</taxon>
        <taxon>Lophotrochozoa</taxon>
        <taxon>Mollusca</taxon>
        <taxon>Cephalopoda</taxon>
        <taxon>Coleoidea</taxon>
        <taxon>Octopodiformes</taxon>
        <taxon>Octopoda</taxon>
        <taxon>Incirrata</taxon>
        <taxon>Octopodidae</taxon>
        <taxon>Octopus</taxon>
    </lineage>
</organism>
<accession>A0A0L8FH83</accession>
<proteinExistence type="predicted"/>
<dbReference type="GO" id="GO:0005657">
    <property type="term" value="C:replication fork"/>
    <property type="evidence" value="ECO:0007669"/>
    <property type="project" value="TreeGrafter"/>
</dbReference>
<evidence type="ECO:0008006" key="2">
    <source>
        <dbReference type="Google" id="ProtNLM"/>
    </source>
</evidence>
<name>A0A0L8FH83_OCTBM</name>
<protein>
    <recommendedName>
        <fullName evidence="2">ATP-dependent DNA helicase</fullName>
    </recommendedName>
</protein>
<gene>
    <name evidence="1" type="ORF">OCBIM_22021897mg</name>
</gene>
<dbReference type="PANTHER" id="PTHR23274:SF51">
    <property type="entry name" value="OS03G0423850 PROTEIN"/>
    <property type="match status" value="1"/>
</dbReference>
<dbReference type="InterPro" id="IPR027417">
    <property type="entry name" value="P-loop_NTPase"/>
</dbReference>
<dbReference type="AlphaFoldDB" id="A0A0L8FH83"/>
<dbReference type="EMBL" id="KQ432404">
    <property type="protein sequence ID" value="KOF62771.1"/>
    <property type="molecule type" value="Genomic_DNA"/>
</dbReference>
<sequence>MHLYPSGSDMPFNFCRSQFPVRTCFAMSINKSQGQTLSVAGIHLGKPCSSHGQFYVAFSRVGNRNALFVYASQNKTRNVVYSEVL</sequence>